<dbReference type="EMBL" id="JBFYGN010000025">
    <property type="protein sequence ID" value="MEX8194757.1"/>
    <property type="molecule type" value="Genomic_DNA"/>
</dbReference>
<protein>
    <submittedName>
        <fullName evidence="1">Uncharacterized protein</fullName>
    </submittedName>
</protein>
<evidence type="ECO:0000313" key="2">
    <source>
        <dbReference type="Proteomes" id="UP001561046"/>
    </source>
</evidence>
<dbReference type="RefSeq" id="WP_369339932.1">
    <property type="nucleotide sequence ID" value="NZ_JBFYGN010000025.1"/>
</dbReference>
<sequence>MLLNDPMLRFARPGTDAAKYVLAAVVGVAHAFDMQQVEAVFANVLPDCLTFFLKHLFAMNVINLHMKPIV</sequence>
<organism evidence="1 2">
    <name type="scientific">Comamonas guangdongensis</name>
    <dbReference type="NCBI Taxonomy" id="510515"/>
    <lineage>
        <taxon>Bacteria</taxon>
        <taxon>Pseudomonadati</taxon>
        <taxon>Pseudomonadota</taxon>
        <taxon>Betaproteobacteria</taxon>
        <taxon>Burkholderiales</taxon>
        <taxon>Comamonadaceae</taxon>
        <taxon>Comamonas</taxon>
    </lineage>
</organism>
<accession>A0ABV3ZYZ5</accession>
<keyword evidence="2" id="KW-1185">Reference proteome</keyword>
<gene>
    <name evidence="1" type="ORF">AB6724_18145</name>
</gene>
<comment type="caution">
    <text evidence="1">The sequence shown here is derived from an EMBL/GenBank/DDBJ whole genome shotgun (WGS) entry which is preliminary data.</text>
</comment>
<reference evidence="1 2" key="1">
    <citation type="journal article" date="2013" name="Int. J. Syst. Evol. Microbiol.">
        <title>Comamonas guangdongensis sp. nov., isolated from subterranean forest sediment, and emended description of the genus Comamonas.</title>
        <authorList>
            <person name="Zhang J."/>
            <person name="Wang Y."/>
            <person name="Zhou S."/>
            <person name="Wu C."/>
            <person name="He J."/>
            <person name="Li F."/>
        </authorList>
    </citation>
    <scope>NUCLEOTIDE SEQUENCE [LARGE SCALE GENOMIC DNA]</scope>
    <source>
        <strain evidence="1 2">CCTCC AB2011133</strain>
    </source>
</reference>
<name>A0ABV3ZYZ5_9BURK</name>
<proteinExistence type="predicted"/>
<evidence type="ECO:0000313" key="1">
    <source>
        <dbReference type="EMBL" id="MEX8194757.1"/>
    </source>
</evidence>
<dbReference type="Proteomes" id="UP001561046">
    <property type="component" value="Unassembled WGS sequence"/>
</dbReference>